<dbReference type="InterPro" id="IPR002560">
    <property type="entry name" value="Transposase_DDE"/>
</dbReference>
<dbReference type="Proteomes" id="UP001209854">
    <property type="component" value="Unassembled WGS sequence"/>
</dbReference>
<dbReference type="InterPro" id="IPR047951">
    <property type="entry name" value="Transpos_ISL3"/>
</dbReference>
<evidence type="ECO:0000313" key="2">
    <source>
        <dbReference type="EMBL" id="MCW7555082.1"/>
    </source>
</evidence>
<keyword evidence="3" id="KW-1185">Reference proteome</keyword>
<evidence type="ECO:0000259" key="1">
    <source>
        <dbReference type="Pfam" id="PF01610"/>
    </source>
</evidence>
<dbReference type="PANTHER" id="PTHR33498:SF1">
    <property type="entry name" value="TRANSPOSASE FOR INSERTION SEQUENCE ELEMENT IS1557"/>
    <property type="match status" value="1"/>
</dbReference>
<protein>
    <submittedName>
        <fullName evidence="2">Transposase</fullName>
    </submittedName>
</protein>
<dbReference type="RefSeq" id="WP_262564851.1">
    <property type="nucleotide sequence ID" value="NZ_JAPFCC010000001.1"/>
</dbReference>
<feature type="domain" description="Transposase IS204/IS1001/IS1096/IS1165 DDE" evidence="1">
    <location>
        <begin position="187"/>
        <end position="271"/>
    </location>
</feature>
<reference evidence="2 3" key="1">
    <citation type="submission" date="2022-10" db="EMBL/GenBank/DDBJ databases">
        <title>High-quality genome sequences of two octocoral-associated bacteria, Endozoicomonas euniceicola EF212 and Endozoicomonas gorgoniicola PS125.</title>
        <authorList>
            <person name="Chiou Y.-J."/>
            <person name="Chen Y.-H."/>
        </authorList>
    </citation>
    <scope>NUCLEOTIDE SEQUENCE [LARGE SCALE GENOMIC DNA]</scope>
    <source>
        <strain evidence="2 3">PS125</strain>
    </source>
</reference>
<accession>A0ABT3N0D3</accession>
<evidence type="ECO:0000313" key="3">
    <source>
        <dbReference type="Proteomes" id="UP001209854"/>
    </source>
</evidence>
<gene>
    <name evidence="2" type="ORF">NX722_21145</name>
</gene>
<dbReference type="PANTHER" id="PTHR33498">
    <property type="entry name" value="TRANSPOSASE FOR INSERTION SEQUENCE ELEMENT IS1557"/>
    <property type="match status" value="1"/>
</dbReference>
<dbReference type="Pfam" id="PF01610">
    <property type="entry name" value="DDE_Tnp_ISL3"/>
    <property type="match status" value="1"/>
</dbReference>
<comment type="caution">
    <text evidence="2">The sequence shown here is derived from an EMBL/GenBank/DDBJ whole genome shotgun (WGS) entry which is preliminary data.</text>
</comment>
<dbReference type="EMBL" id="JAPFCC010000001">
    <property type="protein sequence ID" value="MCW7555082.1"/>
    <property type="molecule type" value="Genomic_DNA"/>
</dbReference>
<name>A0ABT3N0D3_9GAMM</name>
<sequence length="306" mass="34894">MCTTPSLRPMFAFPGWVIEQIDIDWEVKQAFVYLRRDGRIQHEKCSQCETPMGQMKTKDRCVQDLPLGVLQVNLLFTAFQGRCSHCNNIETVTIPGLTPKAQATDRLKRHVSHLCRYMPCDKVPEFITISGGTARRWDKEMLLRMLPAPKRDGIRALLIDEKSIGKGHQYLTVVLNADSGETLFLGENLTPKQESSLKELLSMNEDLNQAYILKDMLKQLWTYTYKACASKFLDRWIELAKETGIAELKRFAKGLDRAREGLLSYCHHRITARRLKLSMESSNALSTKLVATMILITSILKSGTRL</sequence>
<organism evidence="2 3">
    <name type="scientific">Endozoicomonas gorgoniicola</name>
    <dbReference type="NCBI Taxonomy" id="1234144"/>
    <lineage>
        <taxon>Bacteria</taxon>
        <taxon>Pseudomonadati</taxon>
        <taxon>Pseudomonadota</taxon>
        <taxon>Gammaproteobacteria</taxon>
        <taxon>Oceanospirillales</taxon>
        <taxon>Endozoicomonadaceae</taxon>
        <taxon>Endozoicomonas</taxon>
    </lineage>
</organism>
<proteinExistence type="predicted"/>